<gene>
    <name evidence="2" type="ORF">QEH52_15840</name>
</gene>
<dbReference type="InterPro" id="IPR036411">
    <property type="entry name" value="TorD-like_sf"/>
</dbReference>
<dbReference type="Gene3D" id="1.10.3480.10">
    <property type="entry name" value="TorD-like"/>
    <property type="match status" value="1"/>
</dbReference>
<sequence>MNTTSQAWSDTSSNIALLLARGFASPKDFSPEDPELLRALDLSTQPQLAPARDTWLTAWQSALNSPDATLLAYSKLFLGPFQIQASPYASHYLDPAKRLMGETSMWVAEAYATAGLVPPADRHCDAPDHLCLECEFLYYLGYQLSQSRQNKAGDSEQWEARIDDFLQNHFLRWAPQCAIAILDADTSTYHRAAAAFLQQWLQSIS</sequence>
<dbReference type="PANTHER" id="PTHR34227:SF1">
    <property type="entry name" value="DIMETHYL SULFOXIDE REDUCTASE CHAPERONE-RELATED"/>
    <property type="match status" value="1"/>
</dbReference>
<dbReference type="EMBL" id="JARXHW010000047">
    <property type="protein sequence ID" value="MDQ8208998.1"/>
    <property type="molecule type" value="Genomic_DNA"/>
</dbReference>
<dbReference type="Proteomes" id="UP001225316">
    <property type="component" value="Unassembled WGS sequence"/>
</dbReference>
<proteinExistence type="predicted"/>
<evidence type="ECO:0000313" key="3">
    <source>
        <dbReference type="Proteomes" id="UP001225316"/>
    </source>
</evidence>
<keyword evidence="3" id="KW-1185">Reference proteome</keyword>
<keyword evidence="1" id="KW-0143">Chaperone</keyword>
<dbReference type="RefSeq" id="WP_308951756.1">
    <property type="nucleotide sequence ID" value="NZ_JARXHW010000047.1"/>
</dbReference>
<dbReference type="InterPro" id="IPR020945">
    <property type="entry name" value="DMSO/NO3_reduct_chaperone"/>
</dbReference>
<reference evidence="2 3" key="1">
    <citation type="submission" date="2023-04" db="EMBL/GenBank/DDBJ databases">
        <title>A novel bacteria isolated from coastal sediment.</title>
        <authorList>
            <person name="Liu X.-J."/>
            <person name="Du Z.-J."/>
        </authorList>
    </citation>
    <scope>NUCLEOTIDE SEQUENCE [LARGE SCALE GENOMIC DNA]</scope>
    <source>
        <strain evidence="2 3">SDUM461003</strain>
    </source>
</reference>
<dbReference type="InterPro" id="IPR050289">
    <property type="entry name" value="TorD/DmsD_chaperones"/>
</dbReference>
<protein>
    <submittedName>
        <fullName evidence="2">Molecular chaperone TorD family protein</fullName>
    </submittedName>
</protein>
<evidence type="ECO:0000256" key="1">
    <source>
        <dbReference type="ARBA" id="ARBA00023186"/>
    </source>
</evidence>
<evidence type="ECO:0000313" key="2">
    <source>
        <dbReference type="EMBL" id="MDQ8208998.1"/>
    </source>
</evidence>
<organism evidence="2 3">
    <name type="scientific">Thalassobacterium maritimum</name>
    <dbReference type="NCBI Taxonomy" id="3041265"/>
    <lineage>
        <taxon>Bacteria</taxon>
        <taxon>Pseudomonadati</taxon>
        <taxon>Verrucomicrobiota</taxon>
        <taxon>Opitutia</taxon>
        <taxon>Puniceicoccales</taxon>
        <taxon>Coraliomargaritaceae</taxon>
        <taxon>Thalassobacterium</taxon>
    </lineage>
</organism>
<comment type="caution">
    <text evidence="2">The sequence shown here is derived from an EMBL/GenBank/DDBJ whole genome shotgun (WGS) entry which is preliminary data.</text>
</comment>
<accession>A0ABU1AY12</accession>
<dbReference type="SUPFAM" id="SSF89155">
    <property type="entry name" value="TorD-like"/>
    <property type="match status" value="1"/>
</dbReference>
<dbReference type="PANTHER" id="PTHR34227">
    <property type="entry name" value="CHAPERONE PROTEIN YCDY"/>
    <property type="match status" value="1"/>
</dbReference>
<name>A0ABU1AY12_9BACT</name>
<dbReference type="Pfam" id="PF02613">
    <property type="entry name" value="Nitrate_red_del"/>
    <property type="match status" value="1"/>
</dbReference>